<evidence type="ECO:0000313" key="1">
    <source>
        <dbReference type="EMBL" id="KAJ9578906.1"/>
    </source>
</evidence>
<comment type="caution">
    <text evidence="1">The sequence shown here is derived from an EMBL/GenBank/DDBJ whole genome shotgun (WGS) entry which is preliminary data.</text>
</comment>
<feature type="non-terminal residue" evidence="1">
    <location>
        <position position="243"/>
    </location>
</feature>
<proteinExistence type="predicted"/>
<evidence type="ECO:0000313" key="2">
    <source>
        <dbReference type="Proteomes" id="UP001233999"/>
    </source>
</evidence>
<dbReference type="AlphaFoldDB" id="A0AAD8E6R6"/>
<organism evidence="1 2">
    <name type="scientific">Diploptera punctata</name>
    <name type="common">Pacific beetle cockroach</name>
    <dbReference type="NCBI Taxonomy" id="6984"/>
    <lineage>
        <taxon>Eukaryota</taxon>
        <taxon>Metazoa</taxon>
        <taxon>Ecdysozoa</taxon>
        <taxon>Arthropoda</taxon>
        <taxon>Hexapoda</taxon>
        <taxon>Insecta</taxon>
        <taxon>Pterygota</taxon>
        <taxon>Neoptera</taxon>
        <taxon>Polyneoptera</taxon>
        <taxon>Dictyoptera</taxon>
        <taxon>Blattodea</taxon>
        <taxon>Blaberoidea</taxon>
        <taxon>Blaberidae</taxon>
        <taxon>Diplopterinae</taxon>
        <taxon>Diploptera</taxon>
    </lineage>
</organism>
<accession>A0AAD8E6R6</accession>
<sequence>GSIPSGVFIIKISICANHGPCTAWSIYRPTSNKTQKNNIISGVFNFMLYMLCFTCVRQTLESVKVTFNAKFLLSSLFTSIEDLVVCIVSAAVEMRETSDIFGRIRRSMAHCCTVVWMSIDKPKWKNSSAMSIFIEYQIRHIMEMKGTDFILEDTPFFSFVTYMGSYLLNSHIRSFVDSSTGLCWLLPSSRAKGHLQCLALLLALLSSCFPSISAVLKDSFCADSAVEVVTSQVVLNRQLLLVL</sequence>
<dbReference type="Proteomes" id="UP001233999">
    <property type="component" value="Unassembled WGS sequence"/>
</dbReference>
<feature type="non-terminal residue" evidence="1">
    <location>
        <position position="1"/>
    </location>
</feature>
<protein>
    <submittedName>
        <fullName evidence="1">Uncharacterized protein</fullName>
    </submittedName>
</protein>
<name>A0AAD8E6R6_DIPPU</name>
<gene>
    <name evidence="1" type="ORF">L9F63_004863</name>
</gene>
<reference evidence="1" key="2">
    <citation type="submission" date="2023-05" db="EMBL/GenBank/DDBJ databases">
        <authorList>
            <person name="Fouks B."/>
        </authorList>
    </citation>
    <scope>NUCLEOTIDE SEQUENCE</scope>
    <source>
        <strain evidence="1">Stay&amp;Tobe</strain>
        <tissue evidence="1">Testes</tissue>
    </source>
</reference>
<reference evidence="1" key="1">
    <citation type="journal article" date="2023" name="IScience">
        <title>Live-bearing cockroach genome reveals convergent evolutionary mechanisms linked to viviparity in insects and beyond.</title>
        <authorList>
            <person name="Fouks B."/>
            <person name="Harrison M.C."/>
            <person name="Mikhailova A.A."/>
            <person name="Marchal E."/>
            <person name="English S."/>
            <person name="Carruthers M."/>
            <person name="Jennings E.C."/>
            <person name="Chiamaka E.L."/>
            <person name="Frigard R.A."/>
            <person name="Pippel M."/>
            <person name="Attardo G.M."/>
            <person name="Benoit J.B."/>
            <person name="Bornberg-Bauer E."/>
            <person name="Tobe S.S."/>
        </authorList>
    </citation>
    <scope>NUCLEOTIDE SEQUENCE</scope>
    <source>
        <strain evidence="1">Stay&amp;Tobe</strain>
    </source>
</reference>
<dbReference type="EMBL" id="JASPKZ010008855">
    <property type="protein sequence ID" value="KAJ9578906.1"/>
    <property type="molecule type" value="Genomic_DNA"/>
</dbReference>
<keyword evidence="2" id="KW-1185">Reference proteome</keyword>